<dbReference type="PANTHER" id="PTHR10353">
    <property type="entry name" value="GLYCOSYL HYDROLASE"/>
    <property type="match status" value="1"/>
</dbReference>
<evidence type="ECO:0000313" key="3">
    <source>
        <dbReference type="EMBL" id="KAK0472832.1"/>
    </source>
</evidence>
<dbReference type="Proteomes" id="UP001175227">
    <property type="component" value="Unassembled WGS sequence"/>
</dbReference>
<feature type="non-terminal residue" evidence="3">
    <location>
        <position position="1"/>
    </location>
</feature>
<dbReference type="GO" id="GO:0005975">
    <property type="term" value="P:carbohydrate metabolic process"/>
    <property type="evidence" value="ECO:0007669"/>
    <property type="project" value="InterPro"/>
</dbReference>
<dbReference type="Gene3D" id="3.20.20.80">
    <property type="entry name" value="Glycosidases"/>
    <property type="match status" value="1"/>
</dbReference>
<dbReference type="SUPFAM" id="SSF51445">
    <property type="entry name" value="(Trans)glycosidases"/>
    <property type="match status" value="1"/>
</dbReference>
<dbReference type="AlphaFoldDB" id="A0AA39NVU3"/>
<feature type="region of interest" description="Disordered" evidence="2">
    <location>
        <begin position="91"/>
        <end position="114"/>
    </location>
</feature>
<comment type="similarity">
    <text evidence="1">Belongs to the glycosyl hydrolase 1 family.</text>
</comment>
<keyword evidence="3" id="KW-0378">Hydrolase</keyword>
<name>A0AA39NVU3_9AGAR</name>
<reference evidence="3" key="1">
    <citation type="submission" date="2023-06" db="EMBL/GenBank/DDBJ databases">
        <authorList>
            <consortium name="Lawrence Berkeley National Laboratory"/>
            <person name="Ahrendt S."/>
            <person name="Sahu N."/>
            <person name="Indic B."/>
            <person name="Wong-Bajracharya J."/>
            <person name="Merenyi Z."/>
            <person name="Ke H.-M."/>
            <person name="Monk M."/>
            <person name="Kocsube S."/>
            <person name="Drula E."/>
            <person name="Lipzen A."/>
            <person name="Balint B."/>
            <person name="Henrissat B."/>
            <person name="Andreopoulos B."/>
            <person name="Martin F.M."/>
            <person name="Harder C.B."/>
            <person name="Rigling D."/>
            <person name="Ford K.L."/>
            <person name="Foster G.D."/>
            <person name="Pangilinan J."/>
            <person name="Papanicolaou A."/>
            <person name="Barry K."/>
            <person name="LaButti K."/>
            <person name="Viragh M."/>
            <person name="Koriabine M."/>
            <person name="Yan M."/>
            <person name="Riley R."/>
            <person name="Champramary S."/>
            <person name="Plett K.L."/>
            <person name="Tsai I.J."/>
            <person name="Slot J."/>
            <person name="Sipos G."/>
            <person name="Plett J."/>
            <person name="Nagy L.G."/>
            <person name="Grigoriev I.V."/>
        </authorList>
    </citation>
    <scope>NUCLEOTIDE SEQUENCE</scope>
    <source>
        <strain evidence="3">ICMP 16352</strain>
    </source>
</reference>
<comment type="caution">
    <text evidence="3">The sequence shown here is derived from an EMBL/GenBank/DDBJ whole genome shotgun (WGS) entry which is preliminary data.</text>
</comment>
<dbReference type="InterPro" id="IPR001360">
    <property type="entry name" value="Glyco_hydro_1"/>
</dbReference>
<dbReference type="GO" id="GO:0008422">
    <property type="term" value="F:beta-glucosidase activity"/>
    <property type="evidence" value="ECO:0007669"/>
    <property type="project" value="TreeGrafter"/>
</dbReference>
<evidence type="ECO:0000256" key="2">
    <source>
        <dbReference type="SAM" id="MobiDB-lite"/>
    </source>
</evidence>
<organism evidence="3 4">
    <name type="scientific">Armillaria novae-zelandiae</name>
    <dbReference type="NCBI Taxonomy" id="153914"/>
    <lineage>
        <taxon>Eukaryota</taxon>
        <taxon>Fungi</taxon>
        <taxon>Dikarya</taxon>
        <taxon>Basidiomycota</taxon>
        <taxon>Agaricomycotina</taxon>
        <taxon>Agaricomycetes</taxon>
        <taxon>Agaricomycetidae</taxon>
        <taxon>Agaricales</taxon>
        <taxon>Marasmiineae</taxon>
        <taxon>Physalacriaceae</taxon>
        <taxon>Armillaria</taxon>
    </lineage>
</organism>
<proteinExistence type="inferred from homology"/>
<accession>A0AA39NVU3</accession>
<sequence length="145" mass="15650">ATASFPPTGSIPRDYTPEGLEQLWEIIGPVEPPPFTTTHVPSTAVTLPPPPPPLYPSFYAPSPKDVLPGLKFPKGFVFGLNTATYQVEGAAKNEGKGPSMWDWASRQPNSVSDNTTGDVVDLQYFLYKEDVQRSAALGVTAHSFS</sequence>
<dbReference type="PANTHER" id="PTHR10353:SF53">
    <property type="entry name" value="BETA-1,4-GLUCOSIDASE (EUROFUNG)"/>
    <property type="match status" value="1"/>
</dbReference>
<protein>
    <submittedName>
        <fullName evidence="3">Glycoside hydrolase superfamily</fullName>
    </submittedName>
</protein>
<dbReference type="Pfam" id="PF00232">
    <property type="entry name" value="Glyco_hydro_1"/>
    <property type="match status" value="1"/>
</dbReference>
<dbReference type="EMBL" id="JAUEPR010000037">
    <property type="protein sequence ID" value="KAK0472832.1"/>
    <property type="molecule type" value="Genomic_DNA"/>
</dbReference>
<evidence type="ECO:0000256" key="1">
    <source>
        <dbReference type="RuleBase" id="RU003690"/>
    </source>
</evidence>
<evidence type="ECO:0000313" key="4">
    <source>
        <dbReference type="Proteomes" id="UP001175227"/>
    </source>
</evidence>
<dbReference type="InterPro" id="IPR017853">
    <property type="entry name" value="GH"/>
</dbReference>
<keyword evidence="4" id="KW-1185">Reference proteome</keyword>
<gene>
    <name evidence="3" type="ORF">IW261DRAFT_1314904</name>
</gene>
<feature type="non-terminal residue" evidence="3">
    <location>
        <position position="145"/>
    </location>
</feature>